<comment type="function">
    <text evidence="8">Part of a membrane-bound complex that couples electron transfer with translocation of ions across the membrane.</text>
</comment>
<feature type="domain" description="4Fe-4S ferredoxin-type" evidence="9">
    <location>
        <begin position="360"/>
        <end position="391"/>
    </location>
</feature>
<comment type="subunit">
    <text evidence="8">The complex is composed of six subunits: RnfA, RnfB, RnfC, RnfD, RnfE and RnfG.</text>
</comment>
<dbReference type="Pfam" id="PF01512">
    <property type="entry name" value="Complex1_51K"/>
    <property type="match status" value="1"/>
</dbReference>
<dbReference type="InterPro" id="IPR017896">
    <property type="entry name" value="4Fe4S_Fe-S-bd"/>
</dbReference>
<sequence length="454" mass="48703">MFKKTFKGGVHPDDGKRYAKDASYRTYLPQGELVFPMSQHIGKPAKPVVKKGDMVLAGQLLGEADGFVSANIVSSCSGTVKAVENRRTASGAKVMSVVIENDGQYTLAEGIGAERDYKTLGKEEILGSVQKAGIVGMGGAGFPVHVKLAPKNADEIRYVIANGAECEPYITCDDQLMRTRSMELAEGMRILLKLFPAAEGVFLIEDNKPEAIAAMEKACAGDEKLKVHAAKCKYPQGGERSIIQVIAGIDLKLGMLPADAGCVVDNVATMYAIYQAVCKSTPLMERGFTVSGDAVKEPCNLIVKIGTNMAEVLEAAGGIRDGKEAQKLLSGGPMMGMALADLNVPICKNNNALTVLGEDPVALADQQETACLRCGRCMRVCPLGLSPQEMMDAAKRRRFVRYEKKLYGLECIACGSCTYVCPAKRPLMQTFKQTKAEIMAKKRAAQAQQGGAKK</sequence>
<dbReference type="RefSeq" id="WP_178039546.1">
    <property type="nucleotide sequence ID" value="NZ_JBBMFE010000021.1"/>
</dbReference>
<feature type="binding site" evidence="8">
    <location>
        <position position="421"/>
    </location>
    <ligand>
        <name>[4Fe-4S] cluster</name>
        <dbReference type="ChEBI" id="CHEBI:49883"/>
        <label>1</label>
    </ligand>
</feature>
<comment type="similarity">
    <text evidence="8">Belongs to the 4Fe4S bacterial-type ferredoxin family. RnfC subfamily.</text>
</comment>
<evidence type="ECO:0000256" key="2">
    <source>
        <dbReference type="ARBA" id="ARBA00022485"/>
    </source>
</evidence>
<feature type="binding site" evidence="8">
    <location>
        <position position="417"/>
    </location>
    <ligand>
        <name>[4Fe-4S] cluster</name>
        <dbReference type="ChEBI" id="CHEBI:49883"/>
        <label>2</label>
    </ligand>
</feature>
<dbReference type="HAMAP" id="MF_00461">
    <property type="entry name" value="RsxC_RnfC"/>
    <property type="match status" value="1"/>
</dbReference>
<evidence type="ECO:0000256" key="3">
    <source>
        <dbReference type="ARBA" id="ARBA00022723"/>
    </source>
</evidence>
<keyword evidence="2 8" id="KW-0004">4Fe-4S</keyword>
<comment type="caution">
    <text evidence="10">The sequence shown here is derived from an EMBL/GenBank/DDBJ whole genome shotgun (WGS) entry which is preliminary data.</text>
</comment>
<feature type="binding site" evidence="8">
    <location>
        <position position="381"/>
    </location>
    <ligand>
        <name>[4Fe-4S] cluster</name>
        <dbReference type="ChEBI" id="CHEBI:49883"/>
        <label>2</label>
    </ligand>
</feature>
<dbReference type="Gene3D" id="3.30.70.20">
    <property type="match status" value="1"/>
</dbReference>
<keyword evidence="4 8" id="KW-0677">Repeat</keyword>
<dbReference type="Gene3D" id="3.10.20.600">
    <property type="match status" value="1"/>
</dbReference>
<organism evidence="10 11">
    <name type="scientific">Laedolimicola intestinihominis</name>
    <dbReference type="NCBI Taxonomy" id="3133166"/>
    <lineage>
        <taxon>Bacteria</taxon>
        <taxon>Bacillati</taxon>
        <taxon>Bacillota</taxon>
        <taxon>Clostridia</taxon>
        <taxon>Lachnospirales</taxon>
        <taxon>Lachnospiraceae</taxon>
        <taxon>Laedolimicola</taxon>
    </lineage>
</organism>
<keyword evidence="3 8" id="KW-0479">Metal-binding</keyword>
<feature type="binding site" evidence="8">
    <location>
        <position position="377"/>
    </location>
    <ligand>
        <name>[4Fe-4S] cluster</name>
        <dbReference type="ChEBI" id="CHEBI:49883"/>
        <label>1</label>
    </ligand>
</feature>
<dbReference type="Pfam" id="PF13237">
    <property type="entry name" value="Fer4_10"/>
    <property type="match status" value="1"/>
</dbReference>
<dbReference type="EMBL" id="JBBMFE010000021">
    <property type="protein sequence ID" value="MEQ2473966.1"/>
    <property type="molecule type" value="Genomic_DNA"/>
</dbReference>
<comment type="subcellular location">
    <subcellularLocation>
        <location evidence="8">Cell membrane</location>
        <topology evidence="8">Peripheral membrane protein</topology>
    </subcellularLocation>
</comment>
<dbReference type="InterPro" id="IPR019554">
    <property type="entry name" value="Soluble_ligand-bd"/>
</dbReference>
<keyword evidence="8" id="KW-0472">Membrane</keyword>
<proteinExistence type="inferred from homology"/>
<evidence type="ECO:0000256" key="6">
    <source>
        <dbReference type="ARBA" id="ARBA00023004"/>
    </source>
</evidence>
<dbReference type="PANTHER" id="PTHR43034">
    <property type="entry name" value="ION-TRANSLOCATING OXIDOREDUCTASE COMPLEX SUBUNIT C"/>
    <property type="match status" value="1"/>
</dbReference>
<dbReference type="InterPro" id="IPR011538">
    <property type="entry name" value="Nuo51_FMN-bd"/>
</dbReference>
<feature type="binding site" evidence="8">
    <location>
        <position position="411"/>
    </location>
    <ligand>
        <name>[4Fe-4S] cluster</name>
        <dbReference type="ChEBI" id="CHEBI:49883"/>
        <label>2</label>
    </ligand>
</feature>
<dbReference type="EC" id="7.-.-.-" evidence="8"/>
<dbReference type="PROSITE" id="PS51379">
    <property type="entry name" value="4FE4S_FER_2"/>
    <property type="match status" value="2"/>
</dbReference>
<dbReference type="SUPFAM" id="SSF46548">
    <property type="entry name" value="alpha-helical ferredoxin"/>
    <property type="match status" value="1"/>
</dbReference>
<evidence type="ECO:0000256" key="5">
    <source>
        <dbReference type="ARBA" id="ARBA00022982"/>
    </source>
</evidence>
<dbReference type="Proteomes" id="UP001438008">
    <property type="component" value="Unassembled WGS sequence"/>
</dbReference>
<accession>A0ABV1FLT3</accession>
<reference evidence="10 11" key="1">
    <citation type="submission" date="2024-03" db="EMBL/GenBank/DDBJ databases">
        <title>Human intestinal bacterial collection.</title>
        <authorList>
            <person name="Pauvert C."/>
            <person name="Hitch T.C.A."/>
            <person name="Clavel T."/>
        </authorList>
    </citation>
    <scope>NUCLEOTIDE SEQUENCE [LARGE SCALE GENOMIC DNA]</scope>
    <source>
        <strain evidence="10 11">CLA-AA-H132</strain>
    </source>
</reference>
<keyword evidence="11" id="KW-1185">Reference proteome</keyword>
<evidence type="ECO:0000256" key="1">
    <source>
        <dbReference type="ARBA" id="ARBA00022448"/>
    </source>
</evidence>
<feature type="binding site" evidence="8">
    <location>
        <position position="374"/>
    </location>
    <ligand>
        <name>[4Fe-4S] cluster</name>
        <dbReference type="ChEBI" id="CHEBI:49883"/>
        <label>1</label>
    </ligand>
</feature>
<protein>
    <recommendedName>
        <fullName evidence="8">Ion-translocating oxidoreductase complex subunit C</fullName>
        <ecNumber evidence="8">7.-.-.-</ecNumber>
    </recommendedName>
    <alternativeName>
        <fullName evidence="8">Rnf electron transport complex subunit C</fullName>
    </alternativeName>
</protein>
<keyword evidence="1 8" id="KW-0813">Transport</keyword>
<dbReference type="Pfam" id="PF13375">
    <property type="entry name" value="RnfC_N"/>
    <property type="match status" value="1"/>
</dbReference>
<dbReference type="SUPFAM" id="SSF142019">
    <property type="entry name" value="Nqo1 FMN-binding domain-like"/>
    <property type="match status" value="1"/>
</dbReference>
<evidence type="ECO:0000259" key="9">
    <source>
        <dbReference type="PROSITE" id="PS51379"/>
    </source>
</evidence>
<dbReference type="InterPro" id="IPR037225">
    <property type="entry name" value="Nuo51_FMN-bd_sf"/>
</dbReference>
<dbReference type="InterPro" id="IPR026902">
    <property type="entry name" value="RnfC_N"/>
</dbReference>
<feature type="domain" description="4Fe-4S ferredoxin-type" evidence="9">
    <location>
        <begin position="402"/>
        <end position="431"/>
    </location>
</feature>
<evidence type="ECO:0000256" key="7">
    <source>
        <dbReference type="ARBA" id="ARBA00023014"/>
    </source>
</evidence>
<dbReference type="NCBIfam" id="TIGR01945">
    <property type="entry name" value="rnfC"/>
    <property type="match status" value="1"/>
</dbReference>
<evidence type="ECO:0000313" key="10">
    <source>
        <dbReference type="EMBL" id="MEQ2473966.1"/>
    </source>
</evidence>
<evidence type="ECO:0000256" key="8">
    <source>
        <dbReference type="HAMAP-Rule" id="MF_00461"/>
    </source>
</evidence>
<dbReference type="NCBIfam" id="NF003454">
    <property type="entry name" value="PRK05035.1"/>
    <property type="match status" value="1"/>
</dbReference>
<dbReference type="PROSITE" id="PS00198">
    <property type="entry name" value="4FE4S_FER_1"/>
    <property type="match status" value="2"/>
</dbReference>
<evidence type="ECO:0000313" key="11">
    <source>
        <dbReference type="Proteomes" id="UP001438008"/>
    </source>
</evidence>
<feature type="binding site" evidence="8">
    <location>
        <position position="371"/>
    </location>
    <ligand>
        <name>[4Fe-4S] cluster</name>
        <dbReference type="ChEBI" id="CHEBI:49883"/>
        <label>1</label>
    </ligand>
</feature>
<dbReference type="Pfam" id="PF10531">
    <property type="entry name" value="SLBB"/>
    <property type="match status" value="1"/>
</dbReference>
<dbReference type="InterPro" id="IPR017900">
    <property type="entry name" value="4Fe4S_Fe_S_CS"/>
</dbReference>
<evidence type="ECO:0000256" key="4">
    <source>
        <dbReference type="ARBA" id="ARBA00022737"/>
    </source>
</evidence>
<keyword evidence="5 8" id="KW-0249">Electron transport</keyword>
<comment type="cofactor">
    <cofactor evidence="8">
        <name>[4Fe-4S] cluster</name>
        <dbReference type="ChEBI" id="CHEBI:49883"/>
    </cofactor>
    <text evidence="8">Binds 2 [4Fe-4S] clusters per subunit.</text>
</comment>
<dbReference type="PANTHER" id="PTHR43034:SF2">
    <property type="entry name" value="ION-TRANSLOCATING OXIDOREDUCTASE COMPLEX SUBUNIT C"/>
    <property type="match status" value="1"/>
</dbReference>
<gene>
    <name evidence="10" type="primary">rsxC</name>
    <name evidence="8" type="synonym">rnfC</name>
    <name evidence="10" type="ORF">WMO29_15955</name>
</gene>
<keyword evidence="8" id="KW-1003">Cell membrane</keyword>
<name>A0ABV1FLT3_9FIRM</name>
<dbReference type="Gene3D" id="3.40.50.11540">
    <property type="entry name" value="NADH-ubiquinone oxidoreductase 51kDa subunit"/>
    <property type="match status" value="1"/>
</dbReference>
<keyword evidence="6 8" id="KW-0408">Iron</keyword>
<keyword evidence="8" id="KW-1278">Translocase</keyword>
<dbReference type="InterPro" id="IPR010208">
    <property type="entry name" value="Ion_transpt_RnfC/RsxC"/>
</dbReference>
<feature type="binding site" evidence="8">
    <location>
        <position position="414"/>
    </location>
    <ligand>
        <name>[4Fe-4S] cluster</name>
        <dbReference type="ChEBI" id="CHEBI:49883"/>
        <label>2</label>
    </ligand>
</feature>
<keyword evidence="7 8" id="KW-0411">Iron-sulfur</keyword>